<dbReference type="Proteomes" id="UP000736335">
    <property type="component" value="Unassembled WGS sequence"/>
</dbReference>
<sequence>MSHSTKRKVPPLSPERADKEHLEKMGDRPRKRVKQGDQLSGEPWPKLPTTTHYLPVALGGSHWCGENSFETIVIFGDSYSKSNEVEHGGPDTWVECVLGNSRKESPIRVLNFASPGATVEDDLHSQFSSFKRILCEVPLDGERTTYFFYLGINDCGRTHSDDLEPIVEVIFDTMHDLYTKFSAKNFVLIDVPPIDRSPGAVESSSVDDIEERVQTWNELLRTQANDFAKGSSNATVFMFSSHHVLSEVLDEPLDLDFTEDDPETEGGGIWADELHLTPA</sequence>
<dbReference type="Pfam" id="PF00657">
    <property type="entry name" value="Lipase_GDSL"/>
    <property type="match status" value="1"/>
</dbReference>
<gene>
    <name evidence="2" type="ORF">BJ322DRAFT_1033723</name>
</gene>
<feature type="region of interest" description="Disordered" evidence="1">
    <location>
        <begin position="260"/>
        <end position="279"/>
    </location>
</feature>
<evidence type="ECO:0000256" key="1">
    <source>
        <dbReference type="SAM" id="MobiDB-lite"/>
    </source>
</evidence>
<protein>
    <recommendedName>
        <fullName evidence="4">Carbohydrate esterase family 16 protein</fullName>
    </recommendedName>
</protein>
<dbReference type="Gene3D" id="3.40.50.1110">
    <property type="entry name" value="SGNH hydrolase"/>
    <property type="match status" value="1"/>
</dbReference>
<evidence type="ECO:0000313" key="2">
    <source>
        <dbReference type="EMBL" id="KAF9793250.1"/>
    </source>
</evidence>
<proteinExistence type="predicted"/>
<keyword evidence="3" id="KW-1185">Reference proteome</keyword>
<evidence type="ECO:0008006" key="4">
    <source>
        <dbReference type="Google" id="ProtNLM"/>
    </source>
</evidence>
<dbReference type="InterPro" id="IPR001087">
    <property type="entry name" value="GDSL"/>
</dbReference>
<feature type="region of interest" description="Disordered" evidence="1">
    <location>
        <begin position="1"/>
        <end position="46"/>
    </location>
</feature>
<dbReference type="GO" id="GO:0016788">
    <property type="term" value="F:hydrolase activity, acting on ester bonds"/>
    <property type="evidence" value="ECO:0007669"/>
    <property type="project" value="InterPro"/>
</dbReference>
<dbReference type="AlphaFoldDB" id="A0A9P6HRP2"/>
<organism evidence="2 3">
    <name type="scientific">Thelephora terrestris</name>
    <dbReference type="NCBI Taxonomy" id="56493"/>
    <lineage>
        <taxon>Eukaryota</taxon>
        <taxon>Fungi</taxon>
        <taxon>Dikarya</taxon>
        <taxon>Basidiomycota</taxon>
        <taxon>Agaricomycotina</taxon>
        <taxon>Agaricomycetes</taxon>
        <taxon>Thelephorales</taxon>
        <taxon>Thelephoraceae</taxon>
        <taxon>Thelephora</taxon>
    </lineage>
</organism>
<reference evidence="2" key="2">
    <citation type="submission" date="2020-11" db="EMBL/GenBank/DDBJ databases">
        <authorList>
            <consortium name="DOE Joint Genome Institute"/>
            <person name="Kuo A."/>
            <person name="Miyauchi S."/>
            <person name="Kiss E."/>
            <person name="Drula E."/>
            <person name="Kohler A."/>
            <person name="Sanchez-Garcia M."/>
            <person name="Andreopoulos B."/>
            <person name="Barry K.W."/>
            <person name="Bonito G."/>
            <person name="Buee M."/>
            <person name="Carver A."/>
            <person name="Chen C."/>
            <person name="Cichocki N."/>
            <person name="Clum A."/>
            <person name="Culley D."/>
            <person name="Crous P.W."/>
            <person name="Fauchery L."/>
            <person name="Girlanda M."/>
            <person name="Hayes R."/>
            <person name="Keri Z."/>
            <person name="Labutti K."/>
            <person name="Lipzen A."/>
            <person name="Lombard V."/>
            <person name="Magnuson J."/>
            <person name="Maillard F."/>
            <person name="Morin E."/>
            <person name="Murat C."/>
            <person name="Nolan M."/>
            <person name="Ohm R."/>
            <person name="Pangilinan J."/>
            <person name="Pereira M."/>
            <person name="Perotto S."/>
            <person name="Peter M."/>
            <person name="Riley R."/>
            <person name="Sitrit Y."/>
            <person name="Stielow B."/>
            <person name="Szollosi G."/>
            <person name="Zifcakova L."/>
            <person name="Stursova M."/>
            <person name="Spatafora J.W."/>
            <person name="Tedersoo L."/>
            <person name="Vaario L.-M."/>
            <person name="Yamada A."/>
            <person name="Yan M."/>
            <person name="Wang P."/>
            <person name="Xu J."/>
            <person name="Bruns T."/>
            <person name="Baldrian P."/>
            <person name="Vilgalys R."/>
            <person name="Henrissat B."/>
            <person name="Grigoriev I.V."/>
            <person name="Hibbett D."/>
            <person name="Nagy L.G."/>
            <person name="Martin F.M."/>
        </authorList>
    </citation>
    <scope>NUCLEOTIDE SEQUENCE</scope>
    <source>
        <strain evidence="2">UH-Tt-Lm1</strain>
    </source>
</reference>
<feature type="compositionally biased region" description="Basic and acidic residues" evidence="1">
    <location>
        <begin position="15"/>
        <end position="28"/>
    </location>
</feature>
<accession>A0A9P6HRP2</accession>
<dbReference type="SUPFAM" id="SSF52266">
    <property type="entry name" value="SGNH hydrolase"/>
    <property type="match status" value="1"/>
</dbReference>
<name>A0A9P6HRP2_9AGAM</name>
<feature type="non-terminal residue" evidence="2">
    <location>
        <position position="279"/>
    </location>
</feature>
<dbReference type="InterPro" id="IPR036514">
    <property type="entry name" value="SGNH_hydro_sf"/>
</dbReference>
<dbReference type="OrthoDB" id="1600564at2759"/>
<dbReference type="EMBL" id="WIUZ02000001">
    <property type="protein sequence ID" value="KAF9793250.1"/>
    <property type="molecule type" value="Genomic_DNA"/>
</dbReference>
<comment type="caution">
    <text evidence="2">The sequence shown here is derived from an EMBL/GenBank/DDBJ whole genome shotgun (WGS) entry which is preliminary data.</text>
</comment>
<reference evidence="2" key="1">
    <citation type="journal article" date="2020" name="Nat. Commun.">
        <title>Large-scale genome sequencing of mycorrhizal fungi provides insights into the early evolution of symbiotic traits.</title>
        <authorList>
            <person name="Miyauchi S."/>
            <person name="Kiss E."/>
            <person name="Kuo A."/>
            <person name="Drula E."/>
            <person name="Kohler A."/>
            <person name="Sanchez-Garcia M."/>
            <person name="Morin E."/>
            <person name="Andreopoulos B."/>
            <person name="Barry K.W."/>
            <person name="Bonito G."/>
            <person name="Buee M."/>
            <person name="Carver A."/>
            <person name="Chen C."/>
            <person name="Cichocki N."/>
            <person name="Clum A."/>
            <person name="Culley D."/>
            <person name="Crous P.W."/>
            <person name="Fauchery L."/>
            <person name="Girlanda M."/>
            <person name="Hayes R.D."/>
            <person name="Keri Z."/>
            <person name="LaButti K."/>
            <person name="Lipzen A."/>
            <person name="Lombard V."/>
            <person name="Magnuson J."/>
            <person name="Maillard F."/>
            <person name="Murat C."/>
            <person name="Nolan M."/>
            <person name="Ohm R.A."/>
            <person name="Pangilinan J."/>
            <person name="Pereira M.F."/>
            <person name="Perotto S."/>
            <person name="Peter M."/>
            <person name="Pfister S."/>
            <person name="Riley R."/>
            <person name="Sitrit Y."/>
            <person name="Stielow J.B."/>
            <person name="Szollosi G."/>
            <person name="Zifcakova L."/>
            <person name="Stursova M."/>
            <person name="Spatafora J.W."/>
            <person name="Tedersoo L."/>
            <person name="Vaario L.M."/>
            <person name="Yamada A."/>
            <person name="Yan M."/>
            <person name="Wang P."/>
            <person name="Xu J."/>
            <person name="Bruns T."/>
            <person name="Baldrian P."/>
            <person name="Vilgalys R."/>
            <person name="Dunand C."/>
            <person name="Henrissat B."/>
            <person name="Grigoriev I.V."/>
            <person name="Hibbett D."/>
            <person name="Nagy L.G."/>
            <person name="Martin F.M."/>
        </authorList>
    </citation>
    <scope>NUCLEOTIDE SEQUENCE</scope>
    <source>
        <strain evidence="2">UH-Tt-Lm1</strain>
    </source>
</reference>
<evidence type="ECO:0000313" key="3">
    <source>
        <dbReference type="Proteomes" id="UP000736335"/>
    </source>
</evidence>